<dbReference type="AlphaFoldDB" id="A0A250JBL0"/>
<accession>A0A250JBL0</accession>
<evidence type="ECO:0000313" key="1">
    <source>
        <dbReference type="EMBL" id="ATB41294.1"/>
    </source>
</evidence>
<proteinExistence type="predicted"/>
<protein>
    <submittedName>
        <fullName evidence="1">Uncharacterized protein</fullName>
    </submittedName>
</protein>
<dbReference type="Proteomes" id="UP000217257">
    <property type="component" value="Chromosome"/>
</dbReference>
<name>A0A250JBL0_9BACT</name>
<evidence type="ECO:0000313" key="2">
    <source>
        <dbReference type="Proteomes" id="UP000217257"/>
    </source>
</evidence>
<gene>
    <name evidence="1" type="ORF">CYFUS_006759</name>
</gene>
<reference evidence="1 2" key="1">
    <citation type="submission" date="2017-06" db="EMBL/GenBank/DDBJ databases">
        <title>Sequencing and comparative analysis of myxobacterial genomes.</title>
        <authorList>
            <person name="Rupp O."/>
            <person name="Goesmann A."/>
            <person name="Sogaard-Andersen L."/>
        </authorList>
    </citation>
    <scope>NUCLEOTIDE SEQUENCE [LARGE SCALE GENOMIC DNA]</scope>
    <source>
        <strain evidence="1 2">DSM 52655</strain>
    </source>
</reference>
<organism evidence="1 2">
    <name type="scientific">Cystobacter fuscus</name>
    <dbReference type="NCBI Taxonomy" id="43"/>
    <lineage>
        <taxon>Bacteria</taxon>
        <taxon>Pseudomonadati</taxon>
        <taxon>Myxococcota</taxon>
        <taxon>Myxococcia</taxon>
        <taxon>Myxococcales</taxon>
        <taxon>Cystobacterineae</taxon>
        <taxon>Archangiaceae</taxon>
        <taxon>Cystobacter</taxon>
    </lineage>
</organism>
<dbReference type="EMBL" id="CP022098">
    <property type="protein sequence ID" value="ATB41294.1"/>
    <property type="molecule type" value="Genomic_DNA"/>
</dbReference>
<dbReference type="KEGG" id="cfus:CYFUS_006759"/>
<sequence length="297" mass="33138">MALMMTNPEEIANLWGHSALYLRRNGRVVRAVGFDPHRLGMAQDMVMQQVSSGRHPTQGYYYDERVIFRSPDALIVEFRVDTYHVDELERVVPRPGRAVNQNFLTQYVTRDGQRLASQHGQFNPSQIGNCINFIIQALTRSNLVVSASQQLTSRSTGRLTAAPGFDMSPAQGQLTGVMTQGFRNQTLVLHDLDSGMQLNPLQTRRLLSRGASFYRRAVGGITTLSVARLAGAYILPESMAPVWFYSDYAGLAKIIIDICIKVFPKGSSFWMRQPHVIDAILGALVKFCFIHAAMSVT</sequence>